<comment type="caution">
    <text evidence="1">The sequence shown here is derived from an EMBL/GenBank/DDBJ whole genome shotgun (WGS) entry which is preliminary data.</text>
</comment>
<organism evidence="1 2">
    <name type="scientific">Erwinia piriflorinigrans CFBP 5888</name>
    <dbReference type="NCBI Taxonomy" id="1161919"/>
    <lineage>
        <taxon>Bacteria</taxon>
        <taxon>Pseudomonadati</taxon>
        <taxon>Pseudomonadota</taxon>
        <taxon>Gammaproteobacteria</taxon>
        <taxon>Enterobacterales</taxon>
        <taxon>Erwiniaceae</taxon>
        <taxon>Erwinia</taxon>
    </lineage>
</organism>
<dbReference type="RefSeq" id="WP_023654350.1">
    <property type="nucleotide sequence ID" value="NZ_CAHS01000013.1"/>
</dbReference>
<protein>
    <recommendedName>
        <fullName evidence="3">Lipoprotein</fullName>
    </recommendedName>
</protein>
<accession>V5Z6A7</accession>
<name>V5Z6A7_9GAMM</name>
<evidence type="ECO:0008006" key="3">
    <source>
        <dbReference type="Google" id="ProtNLM"/>
    </source>
</evidence>
<evidence type="ECO:0000313" key="1">
    <source>
        <dbReference type="EMBL" id="CCG86540.1"/>
    </source>
</evidence>
<gene>
    <name evidence="1" type="ORF">EPIR_1175</name>
</gene>
<keyword evidence="2" id="KW-1185">Reference proteome</keyword>
<dbReference type="EMBL" id="CAHS01000013">
    <property type="protein sequence ID" value="CCG86540.1"/>
    <property type="molecule type" value="Genomic_DNA"/>
</dbReference>
<dbReference type="PROSITE" id="PS51257">
    <property type="entry name" value="PROKAR_LIPOPROTEIN"/>
    <property type="match status" value="1"/>
</dbReference>
<proteinExistence type="predicted"/>
<dbReference type="AlphaFoldDB" id="V5Z6A7"/>
<sequence length="143" mass="15929">MRCSGLWPMPYRFSRPAIQRLLLAILTLLLSACSSDQRGEKCFGEVRTLSGQPLGTLQARVVDRFNAFSIFMPSLELDSGPLHSNDRQLYIPSAVTRDGWLVQRISGHQFSIINAPGDQAITFICPVTSASDSNQRRLLPPLR</sequence>
<dbReference type="Proteomes" id="UP000018217">
    <property type="component" value="Unassembled WGS sequence"/>
</dbReference>
<reference evidence="1 2" key="1">
    <citation type="journal article" date="2013" name="Syst. Appl. Microbiol.">
        <title>Phylogenetic position and virulence apparatus of the pear flower necrosis pathogen Erwinia piriflorinigrans CFBP 5888T as assessed by comparative genomics.</title>
        <authorList>
            <person name="Smits T.H."/>
            <person name="Rezzonico F."/>
            <person name="Lopez M.M."/>
            <person name="Blom J."/>
            <person name="Goesmann A."/>
            <person name="Frey J.E."/>
            <person name="Duffy B."/>
        </authorList>
    </citation>
    <scope>NUCLEOTIDE SEQUENCE [LARGE SCALE GENOMIC DNA]</scope>
    <source>
        <strain evidence="2">CFBP5888</strain>
    </source>
</reference>
<dbReference type="OrthoDB" id="6541329at2"/>
<evidence type="ECO:0000313" key="2">
    <source>
        <dbReference type="Proteomes" id="UP000018217"/>
    </source>
</evidence>